<organism evidence="1 2">
    <name type="scientific">Prunus dulcis</name>
    <name type="common">Almond</name>
    <name type="synonym">Amygdalus dulcis</name>
    <dbReference type="NCBI Taxonomy" id="3755"/>
    <lineage>
        <taxon>Eukaryota</taxon>
        <taxon>Viridiplantae</taxon>
        <taxon>Streptophyta</taxon>
        <taxon>Embryophyta</taxon>
        <taxon>Tracheophyta</taxon>
        <taxon>Spermatophyta</taxon>
        <taxon>Magnoliopsida</taxon>
        <taxon>eudicotyledons</taxon>
        <taxon>Gunneridae</taxon>
        <taxon>Pentapetalae</taxon>
        <taxon>rosids</taxon>
        <taxon>fabids</taxon>
        <taxon>Rosales</taxon>
        <taxon>Rosaceae</taxon>
        <taxon>Amygdaloideae</taxon>
        <taxon>Amygdaleae</taxon>
        <taxon>Prunus</taxon>
    </lineage>
</organism>
<dbReference type="AlphaFoldDB" id="A0A5E4ED83"/>
<name>A0A5E4ED83_PRUDU</name>
<dbReference type="Proteomes" id="UP000327085">
    <property type="component" value="Chromosome 1"/>
</dbReference>
<gene>
    <name evidence="1" type="ORF">ALMOND_2B015258</name>
</gene>
<dbReference type="EMBL" id="CABIKO010000008">
    <property type="protein sequence ID" value="VVA13645.1"/>
    <property type="molecule type" value="Genomic_DNA"/>
</dbReference>
<dbReference type="Gramene" id="VVA13645">
    <property type="protein sequence ID" value="VVA13645"/>
    <property type="gene ID" value="Prudul26B015258"/>
</dbReference>
<sequence>MNFKNDKQQRASKTGCCLVQHLGLIVIRHVIRVVEEVEDSVVVSGGLEDLEDAVVHHQQQISPVHILNTNQ</sequence>
<evidence type="ECO:0000313" key="2">
    <source>
        <dbReference type="Proteomes" id="UP000327085"/>
    </source>
</evidence>
<reference evidence="2" key="1">
    <citation type="journal article" date="2020" name="Plant J.">
        <title>Transposons played a major role in the diversification between the closely related almond and peach genomes: results from the almond genome sequence.</title>
        <authorList>
            <person name="Alioto T."/>
            <person name="Alexiou K.G."/>
            <person name="Bardil A."/>
            <person name="Barteri F."/>
            <person name="Castanera R."/>
            <person name="Cruz F."/>
            <person name="Dhingra A."/>
            <person name="Duval H."/>
            <person name="Fernandez I Marti A."/>
            <person name="Frias L."/>
            <person name="Galan B."/>
            <person name="Garcia J.L."/>
            <person name="Howad W."/>
            <person name="Gomez-Garrido J."/>
            <person name="Gut M."/>
            <person name="Julca I."/>
            <person name="Morata J."/>
            <person name="Puigdomenech P."/>
            <person name="Ribeca P."/>
            <person name="Rubio Cabetas M.J."/>
            <person name="Vlasova A."/>
            <person name="Wirthensohn M."/>
            <person name="Garcia-Mas J."/>
            <person name="Gabaldon T."/>
            <person name="Casacuberta J.M."/>
            <person name="Arus P."/>
        </authorList>
    </citation>
    <scope>NUCLEOTIDE SEQUENCE [LARGE SCALE GENOMIC DNA]</scope>
    <source>
        <strain evidence="2">cv. Texas</strain>
    </source>
</reference>
<dbReference type="InParanoid" id="A0A5E4ED83"/>
<protein>
    <submittedName>
        <fullName evidence="1">Uncharacterized protein</fullName>
    </submittedName>
</protein>
<evidence type="ECO:0000313" key="1">
    <source>
        <dbReference type="EMBL" id="VVA13645.1"/>
    </source>
</evidence>
<accession>A0A5E4ED83</accession>
<proteinExistence type="predicted"/>